<evidence type="ECO:0000313" key="2">
    <source>
        <dbReference type="Proteomes" id="UP000176631"/>
    </source>
</evidence>
<dbReference type="NCBIfam" id="TIGR02436">
    <property type="entry name" value="four helix bundle protein"/>
    <property type="match status" value="1"/>
</dbReference>
<dbReference type="STRING" id="1802593.A2172_00815"/>
<accession>A0A1G1W944</accession>
<comment type="caution">
    <text evidence="1">The sequence shown here is derived from an EMBL/GenBank/DDBJ whole genome shotgun (WGS) entry which is preliminary data.</text>
</comment>
<dbReference type="CDD" id="cd16377">
    <property type="entry name" value="23S_rRNA_IVP_like"/>
    <property type="match status" value="1"/>
</dbReference>
<dbReference type="PANTHER" id="PTHR38471:SF2">
    <property type="entry name" value="FOUR HELIX BUNDLE PROTEIN"/>
    <property type="match status" value="1"/>
</dbReference>
<dbReference type="Proteomes" id="UP000176631">
    <property type="component" value="Unassembled WGS sequence"/>
</dbReference>
<dbReference type="EMBL" id="MHCP01000015">
    <property type="protein sequence ID" value="OGY24208.1"/>
    <property type="molecule type" value="Genomic_DNA"/>
</dbReference>
<dbReference type="InterPro" id="IPR012657">
    <property type="entry name" value="23S_rRNA-intervening_sequence"/>
</dbReference>
<name>A0A1G1W944_9BACT</name>
<dbReference type="Pfam" id="PF05635">
    <property type="entry name" value="23S_rRNA_IVP"/>
    <property type="match status" value="1"/>
</dbReference>
<protein>
    <recommendedName>
        <fullName evidence="3">Four helix bundle protein</fullName>
    </recommendedName>
</protein>
<gene>
    <name evidence="1" type="ORF">A2172_00815</name>
</gene>
<sequence>MPNSSSFEKIKAWQKGHLLALEVYKVTKSFPREEAFGLTSQLQRAAISVPTNIAEGYARQNNKVFGTFLDTAYASLVEIKYLLKFSAEVGYISKQNFIKLESLADEVGKVLWKFMKEVKSVSSNR</sequence>
<dbReference type="Gene3D" id="1.20.1440.60">
    <property type="entry name" value="23S rRNA-intervening sequence"/>
    <property type="match status" value="1"/>
</dbReference>
<proteinExistence type="predicted"/>
<dbReference type="SUPFAM" id="SSF158446">
    <property type="entry name" value="IVS-encoded protein-like"/>
    <property type="match status" value="1"/>
</dbReference>
<dbReference type="AlphaFoldDB" id="A0A1G1W944"/>
<dbReference type="PANTHER" id="PTHR38471">
    <property type="entry name" value="FOUR HELIX BUNDLE PROTEIN"/>
    <property type="match status" value="1"/>
</dbReference>
<dbReference type="InterPro" id="IPR036583">
    <property type="entry name" value="23S_rRNA_IVS_sf"/>
</dbReference>
<reference evidence="1 2" key="1">
    <citation type="journal article" date="2016" name="Nat. Commun.">
        <title>Thousands of microbial genomes shed light on interconnected biogeochemical processes in an aquifer system.</title>
        <authorList>
            <person name="Anantharaman K."/>
            <person name="Brown C.T."/>
            <person name="Hug L.A."/>
            <person name="Sharon I."/>
            <person name="Castelle C.J."/>
            <person name="Probst A.J."/>
            <person name="Thomas B.C."/>
            <person name="Singh A."/>
            <person name="Wilkins M.J."/>
            <person name="Karaoz U."/>
            <person name="Brodie E.L."/>
            <person name="Williams K.H."/>
            <person name="Hubbard S.S."/>
            <person name="Banfield J.F."/>
        </authorList>
    </citation>
    <scope>NUCLEOTIDE SEQUENCE [LARGE SCALE GENOMIC DNA]</scope>
</reference>
<evidence type="ECO:0008006" key="3">
    <source>
        <dbReference type="Google" id="ProtNLM"/>
    </source>
</evidence>
<evidence type="ECO:0000313" key="1">
    <source>
        <dbReference type="EMBL" id="OGY24208.1"/>
    </source>
</evidence>
<organism evidence="1 2">
    <name type="scientific">Candidatus Woykebacteria bacterium RBG_13_40_15</name>
    <dbReference type="NCBI Taxonomy" id="1802593"/>
    <lineage>
        <taxon>Bacteria</taxon>
        <taxon>Candidatus Woykeibacteriota</taxon>
    </lineage>
</organism>